<evidence type="ECO:0000256" key="5">
    <source>
        <dbReference type="ARBA" id="ARBA00023002"/>
    </source>
</evidence>
<dbReference type="STRING" id="47428.A0A284QWJ9"/>
<feature type="domain" description="Catalase core" evidence="9">
    <location>
        <begin position="70"/>
        <end position="130"/>
    </location>
</feature>
<evidence type="ECO:0000256" key="7">
    <source>
        <dbReference type="ARBA" id="ARBA00023324"/>
    </source>
</evidence>
<evidence type="ECO:0000256" key="8">
    <source>
        <dbReference type="SAM" id="Phobius"/>
    </source>
</evidence>
<reference evidence="11" key="1">
    <citation type="journal article" date="2017" name="Nat. Ecol. Evol.">
        <title>Genome expansion and lineage-specific genetic innovations in the forest pathogenic fungi Armillaria.</title>
        <authorList>
            <person name="Sipos G."/>
            <person name="Prasanna A.N."/>
            <person name="Walter M.C."/>
            <person name="O'Connor E."/>
            <person name="Balint B."/>
            <person name="Krizsan K."/>
            <person name="Kiss B."/>
            <person name="Hess J."/>
            <person name="Varga T."/>
            <person name="Slot J."/>
            <person name="Riley R."/>
            <person name="Boka B."/>
            <person name="Rigling D."/>
            <person name="Barry K."/>
            <person name="Lee J."/>
            <person name="Mihaltcheva S."/>
            <person name="LaButti K."/>
            <person name="Lipzen A."/>
            <person name="Waldron R."/>
            <person name="Moloney N.M."/>
            <person name="Sperisen C."/>
            <person name="Kredics L."/>
            <person name="Vagvoelgyi C."/>
            <person name="Patrignani A."/>
            <person name="Fitzpatrick D."/>
            <person name="Nagy I."/>
            <person name="Doyle S."/>
            <person name="Anderson J.B."/>
            <person name="Grigoriev I.V."/>
            <person name="Gueldener U."/>
            <person name="Muensterkoetter M."/>
            <person name="Nagy L.G."/>
        </authorList>
    </citation>
    <scope>NUCLEOTIDE SEQUENCE [LARGE SCALE GENOMIC DNA]</scope>
    <source>
        <strain evidence="11">C18/9</strain>
    </source>
</reference>
<dbReference type="SUPFAM" id="SSF56634">
    <property type="entry name" value="Heme-dependent catalase-like"/>
    <property type="match status" value="1"/>
</dbReference>
<keyword evidence="8" id="KW-1133">Transmembrane helix</keyword>
<keyword evidence="11" id="KW-1185">Reference proteome</keyword>
<evidence type="ECO:0000259" key="9">
    <source>
        <dbReference type="Pfam" id="PF00199"/>
    </source>
</evidence>
<dbReference type="EMBL" id="FUEG01000002">
    <property type="protein sequence ID" value="SJL00850.1"/>
    <property type="molecule type" value="Genomic_DNA"/>
</dbReference>
<dbReference type="InterPro" id="IPR020835">
    <property type="entry name" value="Catalase_sf"/>
</dbReference>
<keyword evidence="4" id="KW-0479">Metal-binding</keyword>
<keyword evidence="5" id="KW-0560">Oxidoreductase</keyword>
<dbReference type="GO" id="GO:0004096">
    <property type="term" value="F:catalase activity"/>
    <property type="evidence" value="ECO:0007669"/>
    <property type="project" value="InterPro"/>
</dbReference>
<evidence type="ECO:0000256" key="6">
    <source>
        <dbReference type="ARBA" id="ARBA00023004"/>
    </source>
</evidence>
<name>A0A284QWJ9_ARMOS</name>
<dbReference type="GO" id="GO:0042542">
    <property type="term" value="P:response to hydrogen peroxide"/>
    <property type="evidence" value="ECO:0007669"/>
    <property type="project" value="TreeGrafter"/>
</dbReference>
<evidence type="ECO:0000313" key="10">
    <source>
        <dbReference type="EMBL" id="SJL00850.1"/>
    </source>
</evidence>
<dbReference type="AlphaFoldDB" id="A0A284QWJ9"/>
<dbReference type="GO" id="GO:0046872">
    <property type="term" value="F:metal ion binding"/>
    <property type="evidence" value="ECO:0007669"/>
    <property type="project" value="UniProtKB-KW"/>
</dbReference>
<dbReference type="PROSITE" id="PS00438">
    <property type="entry name" value="CATALASE_2"/>
    <property type="match status" value="1"/>
</dbReference>
<dbReference type="InterPro" id="IPR024708">
    <property type="entry name" value="Catalase_AS"/>
</dbReference>
<dbReference type="Proteomes" id="UP000219338">
    <property type="component" value="Unassembled WGS sequence"/>
</dbReference>
<dbReference type="InterPro" id="IPR011614">
    <property type="entry name" value="Catalase_core"/>
</dbReference>
<organism evidence="10 11">
    <name type="scientific">Armillaria ostoyae</name>
    <name type="common">Armillaria root rot fungus</name>
    <dbReference type="NCBI Taxonomy" id="47428"/>
    <lineage>
        <taxon>Eukaryota</taxon>
        <taxon>Fungi</taxon>
        <taxon>Dikarya</taxon>
        <taxon>Basidiomycota</taxon>
        <taxon>Agaricomycotina</taxon>
        <taxon>Agaricomycetes</taxon>
        <taxon>Agaricomycetidae</taxon>
        <taxon>Agaricales</taxon>
        <taxon>Marasmiineae</taxon>
        <taxon>Physalacriaceae</taxon>
        <taxon>Armillaria</taxon>
    </lineage>
</organism>
<evidence type="ECO:0000256" key="1">
    <source>
        <dbReference type="ARBA" id="ARBA00005329"/>
    </source>
</evidence>
<keyword evidence="2" id="KW-0575">Peroxidase</keyword>
<dbReference type="PROSITE" id="PS51402">
    <property type="entry name" value="CATALASE_3"/>
    <property type="match status" value="1"/>
</dbReference>
<keyword evidence="6" id="KW-0408">Iron</keyword>
<dbReference type="GO" id="GO:0005777">
    <property type="term" value="C:peroxisome"/>
    <property type="evidence" value="ECO:0007669"/>
    <property type="project" value="TreeGrafter"/>
</dbReference>
<sequence>MAFLAIPSVDDMGADQQFSVTKILICFSVVVNLGSIIIGFYLIGHHTLKQANIDALLSRAAVTETTFAASNGASIAQPYAWSRAGPSGPLLLQDFASIDLLAHIDRERIPERVVHAKGAGAHGYFEGCSTTSTQHIKFCKGRRSAQWYGSQEQVLLGDGIVCSLKHWVRIDGARDKAWAMVSRVGGWLY</sequence>
<evidence type="ECO:0000256" key="2">
    <source>
        <dbReference type="ARBA" id="ARBA00022559"/>
    </source>
</evidence>
<accession>A0A284QWJ9</accession>
<dbReference type="InterPro" id="IPR018028">
    <property type="entry name" value="Catalase"/>
</dbReference>
<proteinExistence type="inferred from homology"/>
<dbReference type="Pfam" id="PF00199">
    <property type="entry name" value="Catalase"/>
    <property type="match status" value="1"/>
</dbReference>
<dbReference type="OrthoDB" id="6880011at2759"/>
<gene>
    <name evidence="10" type="ORF">ARMOST_04164</name>
</gene>
<evidence type="ECO:0000256" key="4">
    <source>
        <dbReference type="ARBA" id="ARBA00022723"/>
    </source>
</evidence>
<dbReference type="GO" id="GO:0020037">
    <property type="term" value="F:heme binding"/>
    <property type="evidence" value="ECO:0007669"/>
    <property type="project" value="InterPro"/>
</dbReference>
<keyword evidence="3" id="KW-0349">Heme</keyword>
<dbReference type="PANTHER" id="PTHR11465">
    <property type="entry name" value="CATALASE"/>
    <property type="match status" value="1"/>
</dbReference>
<dbReference type="PANTHER" id="PTHR11465:SF9">
    <property type="entry name" value="CATALASE"/>
    <property type="match status" value="1"/>
</dbReference>
<comment type="similarity">
    <text evidence="1">Belongs to the catalase family.</text>
</comment>
<keyword evidence="7" id="KW-0376">Hydrogen peroxide</keyword>
<keyword evidence="8" id="KW-0472">Membrane</keyword>
<protein>
    <recommendedName>
        <fullName evidence="9">Catalase core domain-containing protein</fullName>
    </recommendedName>
</protein>
<evidence type="ECO:0000256" key="3">
    <source>
        <dbReference type="ARBA" id="ARBA00022617"/>
    </source>
</evidence>
<feature type="transmembrane region" description="Helical" evidence="8">
    <location>
        <begin position="20"/>
        <end position="43"/>
    </location>
</feature>
<dbReference type="Gene3D" id="2.40.180.10">
    <property type="entry name" value="Catalase core domain"/>
    <property type="match status" value="1"/>
</dbReference>
<dbReference type="GO" id="GO:0005739">
    <property type="term" value="C:mitochondrion"/>
    <property type="evidence" value="ECO:0007669"/>
    <property type="project" value="TreeGrafter"/>
</dbReference>
<evidence type="ECO:0000313" key="11">
    <source>
        <dbReference type="Proteomes" id="UP000219338"/>
    </source>
</evidence>
<keyword evidence="8" id="KW-0812">Transmembrane</keyword>
<dbReference type="GO" id="GO:0042744">
    <property type="term" value="P:hydrogen peroxide catabolic process"/>
    <property type="evidence" value="ECO:0007669"/>
    <property type="project" value="UniProtKB-KW"/>
</dbReference>